<dbReference type="Gene3D" id="3.40.50.300">
    <property type="entry name" value="P-loop containing nucleotide triphosphate hydrolases"/>
    <property type="match status" value="2"/>
</dbReference>
<dbReference type="PANTHER" id="PTHR41259">
    <property type="entry name" value="DOUBLE-STRAND BREAK REPAIR RAD50 ATPASE, PUTATIVE-RELATED"/>
    <property type="match status" value="1"/>
</dbReference>
<dbReference type="InterPro" id="IPR003395">
    <property type="entry name" value="RecF/RecN/SMC_N"/>
</dbReference>
<keyword evidence="1" id="KW-0175">Coiled coil</keyword>
<evidence type="ECO:0000313" key="4">
    <source>
        <dbReference type="Proteomes" id="UP000004688"/>
    </source>
</evidence>
<dbReference type="eggNOG" id="COG1196">
    <property type="taxonomic scope" value="Bacteria"/>
</dbReference>
<dbReference type="Pfam" id="PF02463">
    <property type="entry name" value="SMC_N"/>
    <property type="match status" value="1"/>
</dbReference>
<sequence length="880" mass="95831">MKLRQLELTNVRRFGGQKAVLGPFGDGLTTITAENESGKSTFLDALHALFFVPHGSSSQEVKSLQPYSGGAACVAAVVEIDERDFRVEKSFLVQKSAKIIDCASGQVIKQQGDAEAWIEDNINKVNKGPAGLLWVRQGATHVDPEGKDKDASNVAARRDLMSSVRGQIDAVTGGRRMDKIVEQCRKELDALATKGLKAKAGSSWKAIEDKAVELLVRKERLEADVGILAQALAVKRQAKLRLQALHDPQKQDARVQQLAAAEEAYKNAQQHDRSVADADGALQLIIAEKNQLIRQVKDIADIQYRRRQLANEITQKETDASSLRAAQGASDATLIDSQALITQTEVQRSTLVQSLSAARTAERSRRKWDRLRTLADLVAQLSAPQKKLSDADVILGRVEITQSDLDRLGDLSRRISIAQEQRRAQFASFSIKPSSLGTAECDGVSLELEKDMLIDRPLALNLSGFGTINLSPAAGAGKGIEDPDALAADSDAALQALGVQTVQDARDAFNARQSAVNDKTVAVAEIRGLAPDGVGALEEEWNALCKELRHVPDDQLPEAAGSQPDDLSAEQIEEQITGLDDDLANLRSNTQALQAKATEAANDVAKASGVLNHLLAEQTSLAKPQGEDATLAALQTSRDEEIEKEEKAAETLAELKLVAPNLDVAQSTHERLLSAEKADRDEINKLERELARVDGAIETQSEGAVEEKLAEVIDQLEKASERAKRYELQAKALTMLIAHLDEARKDAQETYFEPIRNELRPLLAQLHAGADFELDPDKMLVGKIIRNGVEDDINMLSGGAYEQIAILTRLAFAKLFAQQGRHVPLILDDALVHTDDERISTMFNMLSHAAKDQQIIVLSCRTRAFSDLGGTRAFIETEAV</sequence>
<dbReference type="Proteomes" id="UP000004688">
    <property type="component" value="Chromosome"/>
</dbReference>
<protein>
    <submittedName>
        <fullName evidence="3">RecF/RecN/SMC protein-like protein</fullName>
    </submittedName>
</protein>
<evidence type="ECO:0000259" key="2">
    <source>
        <dbReference type="Pfam" id="PF02463"/>
    </source>
</evidence>
<dbReference type="STRING" id="391616.OA238_c18110"/>
<proteinExistence type="predicted"/>
<name>M9RQ71_9RHOB</name>
<evidence type="ECO:0000256" key="1">
    <source>
        <dbReference type="SAM" id="Coils"/>
    </source>
</evidence>
<feature type="coiled-coil region" evidence="1">
    <location>
        <begin position="569"/>
        <end position="603"/>
    </location>
</feature>
<keyword evidence="4" id="KW-1185">Reference proteome</keyword>
<dbReference type="OrthoDB" id="7069379at2"/>
<dbReference type="KEGG" id="oar:OA238_c18110"/>
<organism evidence="3 4">
    <name type="scientific">Octadecabacter arcticus 238</name>
    <dbReference type="NCBI Taxonomy" id="391616"/>
    <lineage>
        <taxon>Bacteria</taxon>
        <taxon>Pseudomonadati</taxon>
        <taxon>Pseudomonadota</taxon>
        <taxon>Alphaproteobacteria</taxon>
        <taxon>Rhodobacterales</taxon>
        <taxon>Roseobacteraceae</taxon>
        <taxon>Octadecabacter</taxon>
    </lineage>
</organism>
<reference evidence="3 4" key="1">
    <citation type="journal article" date="2013" name="PLoS ONE">
        <title>Poles Apart: Arctic and Antarctic Octadecabacter strains Share High Genome Plasticity and a New Type of Xanthorhodopsin.</title>
        <authorList>
            <person name="Vollmers J."/>
            <person name="Voget S."/>
            <person name="Dietrich S."/>
            <person name="Gollnow K."/>
            <person name="Smits M."/>
            <person name="Meyer K."/>
            <person name="Brinkhoff T."/>
            <person name="Simon M."/>
            <person name="Daniel R."/>
        </authorList>
    </citation>
    <scope>NUCLEOTIDE SEQUENCE [LARGE SCALE GENOMIC DNA]</scope>
    <source>
        <strain evidence="3 4">238</strain>
    </source>
</reference>
<dbReference type="PANTHER" id="PTHR41259:SF1">
    <property type="entry name" value="DOUBLE-STRAND BREAK REPAIR RAD50 ATPASE, PUTATIVE-RELATED"/>
    <property type="match status" value="1"/>
</dbReference>
<dbReference type="AlphaFoldDB" id="M9RQ71"/>
<evidence type="ECO:0000313" key="3">
    <source>
        <dbReference type="EMBL" id="AGI71920.1"/>
    </source>
</evidence>
<feature type="coiled-coil region" evidence="1">
    <location>
        <begin position="669"/>
        <end position="736"/>
    </location>
</feature>
<accession>M9RQ71</accession>
<dbReference type="HOGENOM" id="CLU_015046_0_0_5"/>
<feature type="domain" description="RecF/RecN/SMC N-terminal" evidence="2">
    <location>
        <begin position="3"/>
        <end position="867"/>
    </location>
</feature>
<dbReference type="InterPro" id="IPR027417">
    <property type="entry name" value="P-loop_NTPase"/>
</dbReference>
<dbReference type="SUPFAM" id="SSF52540">
    <property type="entry name" value="P-loop containing nucleoside triphosphate hydrolases"/>
    <property type="match status" value="1"/>
</dbReference>
<gene>
    <name evidence="3" type="ORF">OA238_c18110</name>
</gene>
<dbReference type="EMBL" id="CP003742">
    <property type="protein sequence ID" value="AGI71920.1"/>
    <property type="molecule type" value="Genomic_DNA"/>
</dbReference>
<dbReference type="RefSeq" id="WP_015495057.1">
    <property type="nucleotide sequence ID" value="NC_020908.1"/>
</dbReference>